<keyword evidence="1" id="KW-0413">Isomerase</keyword>
<evidence type="ECO:0000313" key="4">
    <source>
        <dbReference type="EMBL" id="CAG6394605.1"/>
    </source>
</evidence>
<sequence length="210" mass="22725">MPVIRTTILEGFATAEQRSEITTRLADTLVDIFGDVTRPYIFSIVDEIKPGAWSIAGSVANEEMIAGGRQISQESLAKKLTVSRVGAAYDALATGDRAKIEEYWDADITWLVPGETSISGTKTGLDDFLNFMKEVGALSGNSFNMERTGVFISGDQSVDLSLNTATRAGDASRALSIDVAHVLRWREGKIIEGRGAIFGTGTTEYNQFFA</sequence>
<dbReference type="RefSeq" id="WP_251491221.1">
    <property type="nucleotide sequence ID" value="NZ_CAJSLV010000057.1"/>
</dbReference>
<gene>
    <name evidence="4" type="ORF">SCOCK_280058</name>
</gene>
<evidence type="ECO:0000313" key="5">
    <source>
        <dbReference type="Proteomes" id="UP001152519"/>
    </source>
</evidence>
<name>A0A9W4GTF7_9ACTN</name>
<dbReference type="Pfam" id="PF01361">
    <property type="entry name" value="Tautomerase"/>
    <property type="match status" value="1"/>
</dbReference>
<dbReference type="Pfam" id="PF12680">
    <property type="entry name" value="SnoaL_2"/>
    <property type="match status" value="1"/>
</dbReference>
<dbReference type="SUPFAM" id="SSF55331">
    <property type="entry name" value="Tautomerase/MIF"/>
    <property type="match status" value="1"/>
</dbReference>
<evidence type="ECO:0000259" key="3">
    <source>
        <dbReference type="Pfam" id="PF12680"/>
    </source>
</evidence>
<comment type="caution">
    <text evidence="4">The sequence shown here is derived from an EMBL/GenBank/DDBJ whole genome shotgun (WGS) entry which is preliminary data.</text>
</comment>
<dbReference type="EMBL" id="CAJSLV010000057">
    <property type="protein sequence ID" value="CAG6394605.1"/>
    <property type="molecule type" value="Genomic_DNA"/>
</dbReference>
<dbReference type="InterPro" id="IPR004370">
    <property type="entry name" value="4-OT-like_dom"/>
</dbReference>
<dbReference type="Gene3D" id="3.30.429.10">
    <property type="entry name" value="Macrophage Migration Inhibitory Factor"/>
    <property type="match status" value="1"/>
</dbReference>
<evidence type="ECO:0000259" key="2">
    <source>
        <dbReference type="Pfam" id="PF01361"/>
    </source>
</evidence>
<dbReference type="Gene3D" id="3.10.450.50">
    <property type="match status" value="1"/>
</dbReference>
<dbReference type="Proteomes" id="UP001152519">
    <property type="component" value="Unassembled WGS sequence"/>
</dbReference>
<dbReference type="InterPro" id="IPR014347">
    <property type="entry name" value="Tautomerase/MIF_sf"/>
</dbReference>
<dbReference type="GO" id="GO:0016853">
    <property type="term" value="F:isomerase activity"/>
    <property type="evidence" value="ECO:0007669"/>
    <property type="project" value="UniProtKB-KW"/>
</dbReference>
<dbReference type="InterPro" id="IPR032710">
    <property type="entry name" value="NTF2-like_dom_sf"/>
</dbReference>
<dbReference type="AlphaFoldDB" id="A0A9W4GTF7"/>
<evidence type="ECO:0000256" key="1">
    <source>
        <dbReference type="ARBA" id="ARBA00023235"/>
    </source>
</evidence>
<proteinExistence type="predicted"/>
<dbReference type="SUPFAM" id="SSF54427">
    <property type="entry name" value="NTF2-like"/>
    <property type="match status" value="1"/>
</dbReference>
<organism evidence="4 5">
    <name type="scientific">Actinacidiphila cocklensis</name>
    <dbReference type="NCBI Taxonomy" id="887465"/>
    <lineage>
        <taxon>Bacteria</taxon>
        <taxon>Bacillati</taxon>
        <taxon>Actinomycetota</taxon>
        <taxon>Actinomycetes</taxon>
        <taxon>Kitasatosporales</taxon>
        <taxon>Streptomycetaceae</taxon>
        <taxon>Actinacidiphila</taxon>
    </lineage>
</organism>
<feature type="domain" description="SnoaL-like" evidence="3">
    <location>
        <begin position="87"/>
        <end position="192"/>
    </location>
</feature>
<accession>A0A9W4GTF7</accession>
<keyword evidence="5" id="KW-1185">Reference proteome</keyword>
<reference evidence="4" key="1">
    <citation type="submission" date="2021-05" db="EMBL/GenBank/DDBJ databases">
        <authorList>
            <person name="Arsene-Ploetze F."/>
        </authorList>
    </citation>
    <scope>NUCLEOTIDE SEQUENCE</scope>
    <source>
        <strain evidence="4">DSM 42138</strain>
    </source>
</reference>
<dbReference type="InterPro" id="IPR037401">
    <property type="entry name" value="SnoaL-like"/>
</dbReference>
<protein>
    <submittedName>
        <fullName evidence="4">SnoaL-like domain-containing protein</fullName>
    </submittedName>
</protein>
<feature type="domain" description="4-oxalocrotonate tautomerase-like" evidence="2">
    <location>
        <begin position="2"/>
        <end position="59"/>
    </location>
</feature>